<organism evidence="1 2">
    <name type="scientific">Diploptera punctata</name>
    <name type="common">Pacific beetle cockroach</name>
    <dbReference type="NCBI Taxonomy" id="6984"/>
    <lineage>
        <taxon>Eukaryota</taxon>
        <taxon>Metazoa</taxon>
        <taxon>Ecdysozoa</taxon>
        <taxon>Arthropoda</taxon>
        <taxon>Hexapoda</taxon>
        <taxon>Insecta</taxon>
        <taxon>Pterygota</taxon>
        <taxon>Neoptera</taxon>
        <taxon>Polyneoptera</taxon>
        <taxon>Dictyoptera</taxon>
        <taxon>Blattodea</taxon>
        <taxon>Blaberoidea</taxon>
        <taxon>Blaberidae</taxon>
        <taxon>Diplopterinae</taxon>
        <taxon>Diploptera</taxon>
    </lineage>
</organism>
<name>A0AAD8EI35_DIPPU</name>
<dbReference type="EMBL" id="JASPKZ010004196">
    <property type="protein sequence ID" value="KAJ9590714.1"/>
    <property type="molecule type" value="Genomic_DNA"/>
</dbReference>
<keyword evidence="2" id="KW-1185">Reference proteome</keyword>
<comment type="caution">
    <text evidence="1">The sequence shown here is derived from an EMBL/GenBank/DDBJ whole genome shotgun (WGS) entry which is preliminary data.</text>
</comment>
<gene>
    <name evidence="1" type="ORF">L9F63_016230</name>
</gene>
<accession>A0AAD8EI35</accession>
<evidence type="ECO:0000313" key="1">
    <source>
        <dbReference type="EMBL" id="KAJ9590714.1"/>
    </source>
</evidence>
<dbReference type="Proteomes" id="UP001233999">
    <property type="component" value="Unassembled WGS sequence"/>
</dbReference>
<sequence>MQGSIASLADETQNVGLVDKDMPEVISRGKSFFKGAFASNTSSVQLTRKVTYVRSKSTPLPDVGHKRKLTRQSLNDKLQREIWFTCSN</sequence>
<dbReference type="AlphaFoldDB" id="A0AAD8EI35"/>
<evidence type="ECO:0000313" key="2">
    <source>
        <dbReference type="Proteomes" id="UP001233999"/>
    </source>
</evidence>
<reference evidence="1" key="2">
    <citation type="submission" date="2023-05" db="EMBL/GenBank/DDBJ databases">
        <authorList>
            <person name="Fouks B."/>
        </authorList>
    </citation>
    <scope>NUCLEOTIDE SEQUENCE</scope>
    <source>
        <strain evidence="1">Stay&amp;Tobe</strain>
        <tissue evidence="1">Testes</tissue>
    </source>
</reference>
<proteinExistence type="predicted"/>
<protein>
    <submittedName>
        <fullName evidence="1">Uncharacterized protein</fullName>
    </submittedName>
</protein>
<reference evidence="1" key="1">
    <citation type="journal article" date="2023" name="IScience">
        <title>Live-bearing cockroach genome reveals convergent evolutionary mechanisms linked to viviparity in insects and beyond.</title>
        <authorList>
            <person name="Fouks B."/>
            <person name="Harrison M.C."/>
            <person name="Mikhailova A.A."/>
            <person name="Marchal E."/>
            <person name="English S."/>
            <person name="Carruthers M."/>
            <person name="Jennings E.C."/>
            <person name="Chiamaka E.L."/>
            <person name="Frigard R.A."/>
            <person name="Pippel M."/>
            <person name="Attardo G.M."/>
            <person name="Benoit J.B."/>
            <person name="Bornberg-Bauer E."/>
            <person name="Tobe S.S."/>
        </authorList>
    </citation>
    <scope>NUCLEOTIDE SEQUENCE</scope>
    <source>
        <strain evidence="1">Stay&amp;Tobe</strain>
    </source>
</reference>